<sequence>MSPSATLFVQGHSHYHAFYWSLVNMVLGAHKCKILRSLTEHQAQGLTAVPKLFGRARLAVAVATTSATFVFTFVASTAGAEYAVGLRHWSGTVLCYMPYVVTRSHERVWPCIQSARFNAALYYSFCSLQIRAVGRNNTLSFARHAQQWKANKEAMVVARGSRL</sequence>
<dbReference type="Proteomes" id="UP001362999">
    <property type="component" value="Unassembled WGS sequence"/>
</dbReference>
<organism evidence="1 2">
    <name type="scientific">Favolaschia claudopus</name>
    <dbReference type="NCBI Taxonomy" id="2862362"/>
    <lineage>
        <taxon>Eukaryota</taxon>
        <taxon>Fungi</taxon>
        <taxon>Dikarya</taxon>
        <taxon>Basidiomycota</taxon>
        <taxon>Agaricomycotina</taxon>
        <taxon>Agaricomycetes</taxon>
        <taxon>Agaricomycetidae</taxon>
        <taxon>Agaricales</taxon>
        <taxon>Marasmiineae</taxon>
        <taxon>Mycenaceae</taxon>
        <taxon>Favolaschia</taxon>
    </lineage>
</organism>
<name>A0AAW0CAN6_9AGAR</name>
<proteinExistence type="predicted"/>
<evidence type="ECO:0000313" key="2">
    <source>
        <dbReference type="Proteomes" id="UP001362999"/>
    </source>
</evidence>
<comment type="caution">
    <text evidence="1">The sequence shown here is derived from an EMBL/GenBank/DDBJ whole genome shotgun (WGS) entry which is preliminary data.</text>
</comment>
<protein>
    <submittedName>
        <fullName evidence="1">Uncharacterized protein</fullName>
    </submittedName>
</protein>
<evidence type="ECO:0000313" key="1">
    <source>
        <dbReference type="EMBL" id="KAK7035956.1"/>
    </source>
</evidence>
<dbReference type="EMBL" id="JAWWNJ010000019">
    <property type="protein sequence ID" value="KAK7035956.1"/>
    <property type="molecule type" value="Genomic_DNA"/>
</dbReference>
<gene>
    <name evidence="1" type="ORF">R3P38DRAFT_3183762</name>
</gene>
<accession>A0AAW0CAN6</accession>
<reference evidence="1 2" key="1">
    <citation type="journal article" date="2024" name="J Genomics">
        <title>Draft genome sequencing and assembly of Favolaschia claudopus CIRM-BRFM 2984 isolated from oak limbs.</title>
        <authorList>
            <person name="Navarro D."/>
            <person name="Drula E."/>
            <person name="Chaduli D."/>
            <person name="Cazenave R."/>
            <person name="Ahrendt S."/>
            <person name="Wang J."/>
            <person name="Lipzen A."/>
            <person name="Daum C."/>
            <person name="Barry K."/>
            <person name="Grigoriev I.V."/>
            <person name="Favel A."/>
            <person name="Rosso M.N."/>
            <person name="Martin F."/>
        </authorList>
    </citation>
    <scope>NUCLEOTIDE SEQUENCE [LARGE SCALE GENOMIC DNA]</scope>
    <source>
        <strain evidence="1 2">CIRM-BRFM 2984</strain>
    </source>
</reference>
<keyword evidence="2" id="KW-1185">Reference proteome</keyword>
<dbReference type="AlphaFoldDB" id="A0AAW0CAN6"/>